<evidence type="ECO:0000313" key="2">
    <source>
        <dbReference type="Proteomes" id="UP000266183"/>
    </source>
</evidence>
<reference evidence="2" key="1">
    <citation type="submission" date="2018-09" db="EMBL/GenBank/DDBJ databases">
        <title>Chryseolinea sp. KIS68-18 isolated from soil.</title>
        <authorList>
            <person name="Weon H.-Y."/>
            <person name="Kwon S.-W."/>
            <person name="Lee S.A."/>
        </authorList>
    </citation>
    <scope>NUCLEOTIDE SEQUENCE [LARGE SCALE GENOMIC DNA]</scope>
    <source>
        <strain evidence="2">KIS68-18</strain>
    </source>
</reference>
<organism evidence="1 2">
    <name type="scientific">Chryseolinea soli</name>
    <dbReference type="NCBI Taxonomy" id="2321403"/>
    <lineage>
        <taxon>Bacteria</taxon>
        <taxon>Pseudomonadati</taxon>
        <taxon>Bacteroidota</taxon>
        <taxon>Cytophagia</taxon>
        <taxon>Cytophagales</taxon>
        <taxon>Fulvivirgaceae</taxon>
        <taxon>Chryseolinea</taxon>
    </lineage>
</organism>
<dbReference type="OrthoDB" id="1370639at2"/>
<sequence>MKRIKIGDWVTSYSKGIHRVEKIITRYYDELDIVDEEDRKIGDEWPDKFVVSKRLLNSNFKKALGHDSCSDFFVKPLGKEKLKILNQTLRKNPDWLADLDYYQIPPIKSIYNMDLKLKTRGDVKLIKEFMTFIKDGRTYKEVKKEMTRRHLDKYMPDTFGNYLLQMTNIDNEQKGKRTVWREVDLLKL</sequence>
<accession>A0A385SLL0</accession>
<gene>
    <name evidence="1" type="ORF">D4L85_06820</name>
</gene>
<dbReference type="RefSeq" id="WP_119753600.1">
    <property type="nucleotide sequence ID" value="NZ_CP032382.1"/>
</dbReference>
<evidence type="ECO:0000313" key="1">
    <source>
        <dbReference type="EMBL" id="AYB30320.1"/>
    </source>
</evidence>
<dbReference type="EMBL" id="CP032382">
    <property type="protein sequence ID" value="AYB30320.1"/>
    <property type="molecule type" value="Genomic_DNA"/>
</dbReference>
<protein>
    <submittedName>
        <fullName evidence="1">Uncharacterized protein</fullName>
    </submittedName>
</protein>
<name>A0A385SLL0_9BACT</name>
<proteinExistence type="predicted"/>
<dbReference type="AlphaFoldDB" id="A0A385SLL0"/>
<dbReference type="KEGG" id="chk:D4L85_06820"/>
<dbReference type="Proteomes" id="UP000266183">
    <property type="component" value="Chromosome"/>
</dbReference>
<keyword evidence="2" id="KW-1185">Reference proteome</keyword>